<dbReference type="Pfam" id="PF00076">
    <property type="entry name" value="RRM_1"/>
    <property type="match status" value="2"/>
</dbReference>
<dbReference type="CDD" id="cd00590">
    <property type="entry name" value="RRM_SF"/>
    <property type="match status" value="1"/>
</dbReference>
<evidence type="ECO:0000256" key="2">
    <source>
        <dbReference type="SAM" id="MobiDB-lite"/>
    </source>
</evidence>
<dbReference type="AlphaFoldDB" id="A0A5M8PFH9"/>
<dbReference type="PANTHER" id="PTHR10693:SF20">
    <property type="entry name" value="AT27578P"/>
    <property type="match status" value="1"/>
</dbReference>
<feature type="region of interest" description="Disordered" evidence="2">
    <location>
        <begin position="119"/>
        <end position="161"/>
    </location>
</feature>
<dbReference type="PANTHER" id="PTHR10693">
    <property type="entry name" value="RAS GTPASE-ACTIVATING PROTEIN-BINDING PROTEIN"/>
    <property type="match status" value="1"/>
</dbReference>
<keyword evidence="1" id="KW-0694">RNA-binding</keyword>
<protein>
    <recommendedName>
        <fullName evidence="3">RRM domain-containing protein</fullName>
    </recommendedName>
</protein>
<dbReference type="InterPro" id="IPR000504">
    <property type="entry name" value="RRM_dom"/>
</dbReference>
<dbReference type="Gene3D" id="3.30.70.330">
    <property type="match status" value="2"/>
</dbReference>
<feature type="region of interest" description="Disordered" evidence="2">
    <location>
        <begin position="683"/>
        <end position="704"/>
    </location>
</feature>
<organism evidence="4 5">
    <name type="scientific">Lasallia pustulata</name>
    <dbReference type="NCBI Taxonomy" id="136370"/>
    <lineage>
        <taxon>Eukaryota</taxon>
        <taxon>Fungi</taxon>
        <taxon>Dikarya</taxon>
        <taxon>Ascomycota</taxon>
        <taxon>Pezizomycotina</taxon>
        <taxon>Lecanoromycetes</taxon>
        <taxon>OSLEUM clade</taxon>
        <taxon>Umbilicariomycetidae</taxon>
        <taxon>Umbilicariales</taxon>
        <taxon>Umbilicariaceae</taxon>
        <taxon>Lasallia</taxon>
    </lineage>
</organism>
<comment type="caution">
    <text evidence="4">The sequence shown here is derived from an EMBL/GenBank/DDBJ whole genome shotgun (WGS) entry which is preliminary data.</text>
</comment>
<dbReference type="InterPro" id="IPR035979">
    <property type="entry name" value="RBD_domain_sf"/>
</dbReference>
<feature type="compositionally biased region" description="Polar residues" evidence="2">
    <location>
        <begin position="119"/>
        <end position="143"/>
    </location>
</feature>
<feature type="region of interest" description="Disordered" evidence="2">
    <location>
        <begin position="26"/>
        <end position="72"/>
    </location>
</feature>
<reference evidence="4 5" key="1">
    <citation type="submission" date="2019-09" db="EMBL/GenBank/DDBJ databases">
        <title>The hologenome of the rock-dwelling lichen Lasallia pustulata.</title>
        <authorList>
            <person name="Greshake Tzovaras B."/>
            <person name="Segers F."/>
            <person name="Bicker A."/>
            <person name="Dal Grande F."/>
            <person name="Otte J."/>
            <person name="Hankeln T."/>
            <person name="Schmitt I."/>
            <person name="Ebersberger I."/>
        </authorList>
    </citation>
    <scope>NUCLEOTIDE SEQUENCE [LARGE SCALE GENOMIC DNA]</scope>
    <source>
        <strain evidence="4">A1-1</strain>
    </source>
</reference>
<feature type="compositionally biased region" description="Polar residues" evidence="2">
    <location>
        <begin position="30"/>
        <end position="56"/>
    </location>
</feature>
<feature type="region of interest" description="Disordered" evidence="2">
    <location>
        <begin position="1"/>
        <end position="20"/>
    </location>
</feature>
<dbReference type="GO" id="GO:0005829">
    <property type="term" value="C:cytosol"/>
    <property type="evidence" value="ECO:0007669"/>
    <property type="project" value="TreeGrafter"/>
</dbReference>
<feature type="region of interest" description="Disordered" evidence="2">
    <location>
        <begin position="639"/>
        <end position="660"/>
    </location>
</feature>
<proteinExistence type="predicted"/>
<accession>A0A5M8PFH9</accession>
<dbReference type="GO" id="GO:1990904">
    <property type="term" value="C:ribonucleoprotein complex"/>
    <property type="evidence" value="ECO:0007669"/>
    <property type="project" value="TreeGrafter"/>
</dbReference>
<feature type="compositionally biased region" description="Polar residues" evidence="2">
    <location>
        <begin position="639"/>
        <end position="653"/>
    </location>
</feature>
<dbReference type="SUPFAM" id="SSF54928">
    <property type="entry name" value="RNA-binding domain, RBD"/>
    <property type="match status" value="2"/>
</dbReference>
<feature type="compositionally biased region" description="Polar residues" evidence="2">
    <location>
        <begin position="1"/>
        <end position="17"/>
    </location>
</feature>
<sequence>MNRSAATPDKSNQTFSKEVSKVAVPYLDPLTSSANGKQPSPQGPSPASTYGDTATGDSVPPTPIEGGGRDHGYKLVRSRKCWNLHRPDESSLASPVASPLGKGFAQSDLLADTAQVTFANGSPSRTKTGSARNSAFNTVSAGPSPTVRRYEDSFESPSSRRPMFVHQHDLARDPFSTPNTPKSAVQQGGARFLPRADRANLELTGDTAQALLPPDACVFIANLSSFRTDYQLEISVHDAFAVFGNCYVKIRRDSHGMPFAFCQYENVADAQKAINQGRGITIDNRPCRTERAKVNRSLYLSEASGQPISESEARRILTNYGDIEKLWHSSPTDKEMHRLPEGIWVTFAYYQDCRDALPRILHEQPRFRLEQPSFPNDTHRRTNRPMQAGLSGISPSPPSCVHQRARDSCIIYVGNLPPHVRRDRLEALFAQYGQIRNCELIFKGSPTVQSLSVFAFIEFAAESQARAVLIFDGVRLRIKLKESADRRVSGVASSGSSHANVDGYGQNGPRANADGYGQNGPRANVDGYGQNGPRAIVDGYGQNGPRANVDGYGQNGPRAIVDGYGQNGPRANIDRYGQIDPRASVYQYAILLGFDPAIAAPLLMLGHGTPMTSPMYSPYSYYGSPYGYGHQYARAANGTNGSPGMQGNAQDGSPQVMGHFQYPQGQVPYSHYQPLPYYQQHNMINSTGPAADTTGNGNGTEGTQ</sequence>
<evidence type="ECO:0000256" key="1">
    <source>
        <dbReference type="PROSITE-ProRule" id="PRU00176"/>
    </source>
</evidence>
<evidence type="ECO:0000313" key="4">
    <source>
        <dbReference type="EMBL" id="KAA6408081.1"/>
    </source>
</evidence>
<dbReference type="InterPro" id="IPR012677">
    <property type="entry name" value="Nucleotide-bd_a/b_plait_sf"/>
</dbReference>
<feature type="compositionally biased region" description="Low complexity" evidence="2">
    <location>
        <begin position="489"/>
        <end position="499"/>
    </location>
</feature>
<gene>
    <name evidence="4" type="ORF">FRX48_07822</name>
</gene>
<evidence type="ECO:0000313" key="5">
    <source>
        <dbReference type="Proteomes" id="UP000324767"/>
    </source>
</evidence>
<dbReference type="PROSITE" id="PS50102">
    <property type="entry name" value="RRM"/>
    <property type="match status" value="1"/>
</dbReference>
<dbReference type="Proteomes" id="UP000324767">
    <property type="component" value="Unassembled WGS sequence"/>
</dbReference>
<dbReference type="InterPro" id="IPR039539">
    <property type="entry name" value="Ras_GTPase_bind_prot"/>
</dbReference>
<dbReference type="OrthoDB" id="410044at2759"/>
<dbReference type="GO" id="GO:0003729">
    <property type="term" value="F:mRNA binding"/>
    <property type="evidence" value="ECO:0007669"/>
    <property type="project" value="TreeGrafter"/>
</dbReference>
<dbReference type="EMBL" id="VXIT01000014">
    <property type="protein sequence ID" value="KAA6408081.1"/>
    <property type="molecule type" value="Genomic_DNA"/>
</dbReference>
<evidence type="ECO:0000259" key="3">
    <source>
        <dbReference type="PROSITE" id="PS50102"/>
    </source>
</evidence>
<feature type="domain" description="RRM" evidence="3">
    <location>
        <begin position="409"/>
        <end position="485"/>
    </location>
</feature>
<dbReference type="SMART" id="SM00360">
    <property type="entry name" value="RRM"/>
    <property type="match status" value="2"/>
</dbReference>
<feature type="region of interest" description="Disordered" evidence="2">
    <location>
        <begin position="489"/>
        <end position="522"/>
    </location>
</feature>
<name>A0A5M8PFH9_9LECA</name>